<gene>
    <name evidence="2" type="ORF">DL764_006758</name>
</gene>
<name>A0A4Q4T685_9PEZI</name>
<dbReference type="EMBL" id="QJNU01000411">
    <property type="protein sequence ID" value="RYO99617.1"/>
    <property type="molecule type" value="Genomic_DNA"/>
</dbReference>
<accession>A0A4Q4T685</accession>
<keyword evidence="3" id="KW-1185">Reference proteome</keyword>
<comment type="caution">
    <text evidence="2">The sequence shown here is derived from an EMBL/GenBank/DDBJ whole genome shotgun (WGS) entry which is preliminary data.</text>
</comment>
<dbReference type="InterPro" id="IPR045518">
    <property type="entry name" value="2EXR"/>
</dbReference>
<dbReference type="Pfam" id="PF20150">
    <property type="entry name" value="2EXR"/>
    <property type="match status" value="1"/>
</dbReference>
<dbReference type="OrthoDB" id="3473305at2759"/>
<dbReference type="AlphaFoldDB" id="A0A4Q4T685"/>
<protein>
    <recommendedName>
        <fullName evidence="1">2EXR domain-containing protein</fullName>
    </recommendedName>
</protein>
<dbReference type="PANTHER" id="PTHR35910:SF6">
    <property type="entry name" value="2EXR DOMAIN-CONTAINING PROTEIN"/>
    <property type="match status" value="1"/>
</dbReference>
<feature type="domain" description="2EXR" evidence="1">
    <location>
        <begin position="5"/>
        <end position="83"/>
    </location>
</feature>
<evidence type="ECO:0000313" key="2">
    <source>
        <dbReference type="EMBL" id="RYO99617.1"/>
    </source>
</evidence>
<dbReference type="PANTHER" id="PTHR35910">
    <property type="entry name" value="2EXR DOMAIN-CONTAINING PROTEIN"/>
    <property type="match status" value="1"/>
</dbReference>
<reference evidence="2 3" key="1">
    <citation type="submission" date="2018-06" db="EMBL/GenBank/DDBJ databases">
        <title>Complete Genomes of Monosporascus.</title>
        <authorList>
            <person name="Robinson A.J."/>
            <person name="Natvig D.O."/>
        </authorList>
    </citation>
    <scope>NUCLEOTIDE SEQUENCE [LARGE SCALE GENOMIC DNA]</scope>
    <source>
        <strain evidence="2 3">CBS 110550</strain>
    </source>
</reference>
<proteinExistence type="predicted"/>
<sequence length="304" mass="35645">MAAEFTLFNKLLAEIRMLIWEATLPRRYILFNPYCYSTVILGPPAIAQVCRESRALALKNVSPRSLQTVLVDGLTWYDSSRDSVFWGIRYSSDFVPLARTEPYPRPLPVSAITSIMYEDRDFNTSFENHQAYAKQLARILSHEWIGSQNIGVVNLVLYNKRIPDQTYWEPKIIDTVFGVDMIRFADLRDEREVESHQSDTAREQPASPYEESLSNLKHWDVLMRDFKYQWLIDRYEHDHETDSSAIRLYHGQPIDEANSWVKKTIAKMPEIRPVFVFRKEGTRVSYPRKMPVVSWNGQAWERTQ</sequence>
<evidence type="ECO:0000259" key="1">
    <source>
        <dbReference type="Pfam" id="PF20150"/>
    </source>
</evidence>
<organism evidence="2 3">
    <name type="scientific">Monosporascus ibericus</name>
    <dbReference type="NCBI Taxonomy" id="155417"/>
    <lineage>
        <taxon>Eukaryota</taxon>
        <taxon>Fungi</taxon>
        <taxon>Dikarya</taxon>
        <taxon>Ascomycota</taxon>
        <taxon>Pezizomycotina</taxon>
        <taxon>Sordariomycetes</taxon>
        <taxon>Xylariomycetidae</taxon>
        <taxon>Xylariales</taxon>
        <taxon>Xylariales incertae sedis</taxon>
        <taxon>Monosporascus</taxon>
    </lineage>
</organism>
<evidence type="ECO:0000313" key="3">
    <source>
        <dbReference type="Proteomes" id="UP000293360"/>
    </source>
</evidence>
<dbReference type="Proteomes" id="UP000293360">
    <property type="component" value="Unassembled WGS sequence"/>
</dbReference>